<keyword evidence="2" id="KW-0862">Zinc</keyword>
<sequence length="426" mass="46531">MRKQEVLAEGFQAELSEKFFRYVAIDTRADGAAPAEKEPSNPAERAFNSMLGVELTRAGAKDEQFIFLSDGSLIVRFDATAGLENKRRPCFAAHVDTYPKYPGGAVTIVHDYQGGDIELPKSGTVIPAFDLRNFIGQKIVTASGDTTLGADDKAGVAVMMQLAVDCLAGKIATHGAFDLWFCVDEEIGRVGRSGVKYLSPEIVASWTGGLVNLDGMSPNGIDVGCFCGYELIVEFFGNDAHPGVEGSKLKAAHYAAARLVCDAASAEFRLPWMSEAMQNYLYSTDITGNASQSRVTFIPRSFEKEDFALIVDRVKELAGNIAKIFGVRAAFSGYGLQYVNTEPPIRQNQWLMDALLAAHRDVGYDTKENHIRGGTDGAMVNMTYPDLPSPNIGAGMYNVHGPREFLVISEMEDCYRIVRRFLELLA</sequence>
<accession>A0A1F5TBY2</accession>
<dbReference type="SUPFAM" id="SSF55031">
    <property type="entry name" value="Bacterial exopeptidase dimerisation domain"/>
    <property type="match status" value="1"/>
</dbReference>
<name>A0A1F5TBY2_9BACT</name>
<gene>
    <name evidence="3" type="ORF">A2482_04185</name>
</gene>
<dbReference type="EMBL" id="MFGM01000035">
    <property type="protein sequence ID" value="OGF36472.1"/>
    <property type="molecule type" value="Genomic_DNA"/>
</dbReference>
<evidence type="ECO:0000313" key="4">
    <source>
        <dbReference type="Proteomes" id="UP000178656"/>
    </source>
</evidence>
<dbReference type="SUPFAM" id="SSF53187">
    <property type="entry name" value="Zn-dependent exopeptidases"/>
    <property type="match status" value="1"/>
</dbReference>
<dbReference type="Proteomes" id="UP000178656">
    <property type="component" value="Unassembled WGS sequence"/>
</dbReference>
<dbReference type="InterPro" id="IPR036264">
    <property type="entry name" value="Bact_exopeptidase_dim_dom"/>
</dbReference>
<comment type="cofactor">
    <cofactor evidence="1">
        <name>Zn(2+)</name>
        <dbReference type="ChEBI" id="CHEBI:29105"/>
    </cofactor>
</comment>
<evidence type="ECO:0000313" key="3">
    <source>
        <dbReference type="EMBL" id="OGF36472.1"/>
    </source>
</evidence>
<proteinExistence type="predicted"/>
<dbReference type="GO" id="GO:0005829">
    <property type="term" value="C:cytosol"/>
    <property type="evidence" value="ECO:0007669"/>
    <property type="project" value="TreeGrafter"/>
</dbReference>
<evidence type="ECO:0000256" key="2">
    <source>
        <dbReference type="ARBA" id="ARBA00022833"/>
    </source>
</evidence>
<dbReference type="GO" id="GO:0045148">
    <property type="term" value="F:tripeptide aminopeptidase activity"/>
    <property type="evidence" value="ECO:0007669"/>
    <property type="project" value="TreeGrafter"/>
</dbReference>
<dbReference type="PANTHER" id="PTHR42994:SF1">
    <property type="entry name" value="PEPTIDASE T"/>
    <property type="match status" value="1"/>
</dbReference>
<organism evidence="3 4">
    <name type="scientific">Candidatus Falkowbacteria bacterium RIFOXYC2_FULL_48_21</name>
    <dbReference type="NCBI Taxonomy" id="1798005"/>
    <lineage>
        <taxon>Bacteria</taxon>
        <taxon>Candidatus Falkowiibacteriota</taxon>
    </lineage>
</organism>
<dbReference type="Gene3D" id="3.40.630.10">
    <property type="entry name" value="Zn peptidases"/>
    <property type="match status" value="1"/>
</dbReference>
<reference evidence="3 4" key="1">
    <citation type="journal article" date="2016" name="Nat. Commun.">
        <title>Thousands of microbial genomes shed light on interconnected biogeochemical processes in an aquifer system.</title>
        <authorList>
            <person name="Anantharaman K."/>
            <person name="Brown C.T."/>
            <person name="Hug L.A."/>
            <person name="Sharon I."/>
            <person name="Castelle C.J."/>
            <person name="Probst A.J."/>
            <person name="Thomas B.C."/>
            <person name="Singh A."/>
            <person name="Wilkins M.J."/>
            <person name="Karaoz U."/>
            <person name="Brodie E.L."/>
            <person name="Williams K.H."/>
            <person name="Hubbard S.S."/>
            <person name="Banfield J.F."/>
        </authorList>
    </citation>
    <scope>NUCLEOTIDE SEQUENCE [LARGE SCALE GENOMIC DNA]</scope>
</reference>
<dbReference type="InterPro" id="IPR002933">
    <property type="entry name" value="Peptidase_M20"/>
</dbReference>
<dbReference type="AlphaFoldDB" id="A0A1F5TBY2"/>
<dbReference type="Gene3D" id="3.30.70.360">
    <property type="match status" value="1"/>
</dbReference>
<comment type="caution">
    <text evidence="3">The sequence shown here is derived from an EMBL/GenBank/DDBJ whole genome shotgun (WGS) entry which is preliminary data.</text>
</comment>
<evidence type="ECO:0000256" key="1">
    <source>
        <dbReference type="ARBA" id="ARBA00001947"/>
    </source>
</evidence>
<dbReference type="Pfam" id="PF01546">
    <property type="entry name" value="Peptidase_M20"/>
    <property type="match status" value="1"/>
</dbReference>
<dbReference type="PANTHER" id="PTHR42994">
    <property type="entry name" value="PEPTIDASE T"/>
    <property type="match status" value="1"/>
</dbReference>
<evidence type="ECO:0008006" key="5">
    <source>
        <dbReference type="Google" id="ProtNLM"/>
    </source>
</evidence>
<protein>
    <recommendedName>
        <fullName evidence="5">Peptidase M20 dimerisation domain-containing protein</fullName>
    </recommendedName>
</protein>